<evidence type="ECO:0000259" key="9">
    <source>
        <dbReference type="Pfam" id="PF08662"/>
    </source>
</evidence>
<dbReference type="PANTHER" id="PTHR13227">
    <property type="entry name" value="EUKARYOTIC TRANSLATION INITIATION FACTOR 2A"/>
    <property type="match status" value="1"/>
</dbReference>
<keyword evidence="7" id="KW-0648">Protein biosynthesis</keyword>
<gene>
    <name evidence="10" type="ORF">RS030_3471</name>
</gene>
<comment type="caution">
    <text evidence="10">The sequence shown here is derived from an EMBL/GenBank/DDBJ whole genome shotgun (WGS) entry which is preliminary data.</text>
</comment>
<keyword evidence="5" id="KW-0677">Repeat</keyword>
<accession>A0AAV9XVI6</accession>
<dbReference type="EMBL" id="JAWDEY010000031">
    <property type="protein sequence ID" value="KAK6588632.1"/>
    <property type="molecule type" value="Genomic_DNA"/>
</dbReference>
<evidence type="ECO:0000256" key="7">
    <source>
        <dbReference type="ARBA" id="ARBA00022917"/>
    </source>
</evidence>
<evidence type="ECO:0000256" key="4">
    <source>
        <dbReference type="ARBA" id="ARBA00022574"/>
    </source>
</evidence>
<reference evidence="10 11" key="1">
    <citation type="submission" date="2023-10" db="EMBL/GenBank/DDBJ databases">
        <title>Comparative genomics analysis reveals potential genetic determinants of host preference in Cryptosporidium xiaoi.</title>
        <authorList>
            <person name="Xiao L."/>
            <person name="Li J."/>
        </authorList>
    </citation>
    <scope>NUCLEOTIDE SEQUENCE [LARGE SCALE GENOMIC DNA]</scope>
    <source>
        <strain evidence="10 11">52996</strain>
    </source>
</reference>
<keyword evidence="4" id="KW-0853">WD repeat</keyword>
<dbReference type="InterPro" id="IPR011387">
    <property type="entry name" value="TIF2A"/>
</dbReference>
<feature type="region of interest" description="Disordered" evidence="8">
    <location>
        <begin position="595"/>
        <end position="617"/>
    </location>
</feature>
<dbReference type="GO" id="GO:0000049">
    <property type="term" value="F:tRNA binding"/>
    <property type="evidence" value="ECO:0007669"/>
    <property type="project" value="TreeGrafter"/>
</dbReference>
<feature type="domain" description="Translation initiation factor beta propellor-like" evidence="9">
    <location>
        <begin position="254"/>
        <end position="303"/>
    </location>
</feature>
<feature type="domain" description="Translation initiation factor beta propellor-like" evidence="9">
    <location>
        <begin position="362"/>
        <end position="499"/>
    </location>
</feature>
<dbReference type="GO" id="GO:0003729">
    <property type="term" value="F:mRNA binding"/>
    <property type="evidence" value="ECO:0007669"/>
    <property type="project" value="TreeGrafter"/>
</dbReference>
<evidence type="ECO:0000256" key="8">
    <source>
        <dbReference type="SAM" id="MobiDB-lite"/>
    </source>
</evidence>
<dbReference type="InterPro" id="IPR015943">
    <property type="entry name" value="WD40/YVTN_repeat-like_dom_sf"/>
</dbReference>
<dbReference type="Proteomes" id="UP001311799">
    <property type="component" value="Unassembled WGS sequence"/>
</dbReference>
<evidence type="ECO:0000256" key="2">
    <source>
        <dbReference type="ARBA" id="ARBA00013819"/>
    </source>
</evidence>
<dbReference type="GO" id="GO:0003743">
    <property type="term" value="F:translation initiation factor activity"/>
    <property type="evidence" value="ECO:0007669"/>
    <property type="project" value="UniProtKB-KW"/>
</dbReference>
<comment type="similarity">
    <text evidence="1">Belongs to the WD repeat EIF2A family.</text>
</comment>
<dbReference type="Pfam" id="PF08662">
    <property type="entry name" value="eIF2A"/>
    <property type="match status" value="2"/>
</dbReference>
<dbReference type="GO" id="GO:0006417">
    <property type="term" value="P:regulation of translation"/>
    <property type="evidence" value="ECO:0007669"/>
    <property type="project" value="UniProtKB-KW"/>
</dbReference>
<keyword evidence="3" id="KW-0396">Initiation factor</keyword>
<dbReference type="InterPro" id="IPR036322">
    <property type="entry name" value="WD40_repeat_dom_sf"/>
</dbReference>
<sequence>MSETASKNKHISDEIICLGKGVYRISEMTKTNNTDGAESPIEIDNSELSPFLEGVEIYAQEPQGKGYSYVPNDSKFSVIIVIKVSESEFKEIRVNTNFQVKRLQYSPLGSYLLVLTAYDQLNNENNLNVYKFRNNSFDLLFSFPFRTNSAKVLSTWPPYRWSNNELFVFKVQETSVSIYKGDVDNLNNPICSLNYSKSIELSISNEIGDNDNISVNFSVVCQNSSQNIYLYVYNLEMLNNNINISCIGNLEIKQAQTTQVLWNYKGNGILVFTQIEGETLGKSYFGSSSLHLLRIQNAKTVVANTALVSKSLKNNDNVPVVDVVVNNNMNEKPNSIDANISRDNSVRNSDKYSLRHIIVVPPEEGPVNDVAWSPISNDFLLCKGTIPPELTLNNGYDGTPKVSFGKSRRNTIRWNPSGKWFAYGGFGNLAGDLDIWDLEEQKLIGQTNASCCITLEWSIDGRYLLASTTSPRLRVDNAIRIFRYNGDLLKRVNFDTLYSAYWAPCTPKMKESVVFRSVSPGREFCVKPLSEKQQVYRPKWASSDFAEKMRAARDTNTYNTPRTLSQNKTPTKNDFIIPGLPTLEASSAAANINPNMYNNNRNYSQNNKSKFKPKRRE</sequence>
<dbReference type="InterPro" id="IPR013979">
    <property type="entry name" value="TIF_beta_prop-like"/>
</dbReference>
<evidence type="ECO:0000313" key="10">
    <source>
        <dbReference type="EMBL" id="KAK6588632.1"/>
    </source>
</evidence>
<evidence type="ECO:0000256" key="1">
    <source>
        <dbReference type="ARBA" id="ARBA00009573"/>
    </source>
</evidence>
<dbReference type="SUPFAM" id="SSF50978">
    <property type="entry name" value="WD40 repeat-like"/>
    <property type="match status" value="1"/>
</dbReference>
<dbReference type="AlphaFoldDB" id="A0AAV9XVI6"/>
<evidence type="ECO:0000256" key="6">
    <source>
        <dbReference type="ARBA" id="ARBA00022845"/>
    </source>
</evidence>
<dbReference type="GO" id="GO:0043022">
    <property type="term" value="F:ribosome binding"/>
    <property type="evidence" value="ECO:0007669"/>
    <property type="project" value="TreeGrafter"/>
</dbReference>
<evidence type="ECO:0000256" key="5">
    <source>
        <dbReference type="ARBA" id="ARBA00022737"/>
    </source>
</evidence>
<proteinExistence type="inferred from homology"/>
<feature type="compositionally biased region" description="Low complexity" evidence="8">
    <location>
        <begin position="595"/>
        <end position="607"/>
    </location>
</feature>
<dbReference type="PANTHER" id="PTHR13227:SF0">
    <property type="entry name" value="EUKARYOTIC TRANSLATION INITIATION FACTOR 2A"/>
    <property type="match status" value="1"/>
</dbReference>
<keyword evidence="6" id="KW-0810">Translation regulation</keyword>
<name>A0AAV9XVI6_9CRYT</name>
<evidence type="ECO:0000313" key="11">
    <source>
        <dbReference type="Proteomes" id="UP001311799"/>
    </source>
</evidence>
<organism evidence="10 11">
    <name type="scientific">Cryptosporidium xiaoi</name>
    <dbReference type="NCBI Taxonomy" id="659607"/>
    <lineage>
        <taxon>Eukaryota</taxon>
        <taxon>Sar</taxon>
        <taxon>Alveolata</taxon>
        <taxon>Apicomplexa</taxon>
        <taxon>Conoidasida</taxon>
        <taxon>Coccidia</taxon>
        <taxon>Eucoccidiorida</taxon>
        <taxon>Eimeriorina</taxon>
        <taxon>Cryptosporidiidae</taxon>
        <taxon>Cryptosporidium</taxon>
    </lineage>
</organism>
<evidence type="ECO:0000256" key="3">
    <source>
        <dbReference type="ARBA" id="ARBA00022540"/>
    </source>
</evidence>
<keyword evidence="11" id="KW-1185">Reference proteome</keyword>
<dbReference type="Gene3D" id="2.130.10.10">
    <property type="entry name" value="YVTN repeat-like/Quinoprotein amine dehydrogenase"/>
    <property type="match status" value="1"/>
</dbReference>
<protein>
    <recommendedName>
        <fullName evidence="2">Eukaryotic translation initiation factor 2A</fullName>
    </recommendedName>
</protein>
<dbReference type="GO" id="GO:0022627">
    <property type="term" value="C:cytosolic small ribosomal subunit"/>
    <property type="evidence" value="ECO:0007669"/>
    <property type="project" value="TreeGrafter"/>
</dbReference>